<feature type="transmembrane region" description="Helical" evidence="6">
    <location>
        <begin position="178"/>
        <end position="198"/>
    </location>
</feature>
<dbReference type="InterPro" id="IPR050495">
    <property type="entry name" value="ATG22/LtaA_families"/>
</dbReference>
<evidence type="ECO:0000256" key="2">
    <source>
        <dbReference type="ARBA" id="ARBA00022448"/>
    </source>
</evidence>
<dbReference type="RefSeq" id="WP_050669415.1">
    <property type="nucleotide sequence ID" value="NZ_LAIR01000002.1"/>
</dbReference>
<dbReference type="PANTHER" id="PTHR23519">
    <property type="entry name" value="AUTOPHAGY-RELATED PROTEIN 22"/>
    <property type="match status" value="1"/>
</dbReference>
<dbReference type="SUPFAM" id="SSF103473">
    <property type="entry name" value="MFS general substrate transporter"/>
    <property type="match status" value="1"/>
</dbReference>
<evidence type="ECO:0000259" key="7">
    <source>
        <dbReference type="PROSITE" id="PS50850"/>
    </source>
</evidence>
<feature type="transmembrane region" description="Helical" evidence="6">
    <location>
        <begin position="399"/>
        <end position="419"/>
    </location>
</feature>
<dbReference type="GO" id="GO:0022857">
    <property type="term" value="F:transmembrane transporter activity"/>
    <property type="evidence" value="ECO:0007669"/>
    <property type="project" value="InterPro"/>
</dbReference>
<dbReference type="InterPro" id="IPR036259">
    <property type="entry name" value="MFS_trans_sf"/>
</dbReference>
<feature type="transmembrane region" description="Helical" evidence="6">
    <location>
        <begin position="210"/>
        <end position="232"/>
    </location>
</feature>
<dbReference type="EMBL" id="LAIR01000002">
    <property type="protein sequence ID" value="KNX37093.1"/>
    <property type="molecule type" value="Genomic_DNA"/>
</dbReference>
<dbReference type="PROSITE" id="PS50850">
    <property type="entry name" value="MFS"/>
    <property type="match status" value="1"/>
</dbReference>
<dbReference type="GO" id="GO:0005886">
    <property type="term" value="C:plasma membrane"/>
    <property type="evidence" value="ECO:0007669"/>
    <property type="project" value="UniProtKB-SubCell"/>
</dbReference>
<proteinExistence type="predicted"/>
<dbReference type="PANTHER" id="PTHR23519:SF1">
    <property type="entry name" value="AUTOPHAGY-RELATED PROTEIN 22"/>
    <property type="match status" value="1"/>
</dbReference>
<feature type="transmembrane region" description="Helical" evidence="6">
    <location>
        <begin position="271"/>
        <end position="294"/>
    </location>
</feature>
<protein>
    <submittedName>
        <fullName evidence="8">MFS transporter</fullName>
    </submittedName>
</protein>
<dbReference type="AlphaFoldDB" id="A0A0L6CHU5"/>
<gene>
    <name evidence="8" type="ORF">VV01_07945</name>
</gene>
<dbReference type="PATRIC" id="fig|1631356.3.peg.1540"/>
<name>A0A0L6CHU5_9MICO</name>
<dbReference type="Proteomes" id="UP000037397">
    <property type="component" value="Unassembled WGS sequence"/>
</dbReference>
<keyword evidence="5 6" id="KW-0472">Membrane</keyword>
<keyword evidence="4 6" id="KW-1133">Transmembrane helix</keyword>
<feature type="transmembrane region" description="Helical" evidence="6">
    <location>
        <begin position="425"/>
        <end position="444"/>
    </location>
</feature>
<sequence>MTEASTAYQAVPTPDERERLQRTWYWYDWANSAYATTVAAVLISPYLTAVAKEAACPGIADGQTCHADLDVLGVGIAPGSLAPFTITVSTLLSAVVLIFVGAIADRSPRPTRLLGGFAWAGALTACLMFFITGTNWQLGVALIIVSNLCFGASLIVYDALLVRLAPPDDRDRVSSRGWAFGYLGGGILLAVNLAIISLRDSLGISEGMSVRISLLSAGLWWAAFTIIPVLGLRSVTGTVATPVERSAGVVGGSLAQLADTFRELRRFPQTLTFLLAYLFFNDGIQTVVTSASLYGKEELGFDDTQLIVTILLVQFVAFGGALLFGRLAGSYGATRLVLSGLALWVVVVIAAFFLPEKAFGLWLVLGVGIGIVLGGTQALSRSLYSQLIPRGRESEFFSLYQAMERGTSWFGTLLFGLVYQLAHSYRLSIIALILLFAIGGVLLARCDVREGIRAAGNPVPRVV</sequence>
<dbReference type="STRING" id="1631356.VV01_07945"/>
<evidence type="ECO:0000256" key="3">
    <source>
        <dbReference type="ARBA" id="ARBA00022692"/>
    </source>
</evidence>
<feature type="transmembrane region" description="Helical" evidence="6">
    <location>
        <begin position="336"/>
        <end position="354"/>
    </location>
</feature>
<comment type="subcellular location">
    <subcellularLocation>
        <location evidence="1">Cell membrane</location>
        <topology evidence="1">Multi-pass membrane protein</topology>
    </subcellularLocation>
</comment>
<accession>A0A0L6CHU5</accession>
<feature type="transmembrane region" description="Helical" evidence="6">
    <location>
        <begin position="138"/>
        <end position="157"/>
    </location>
</feature>
<keyword evidence="2" id="KW-0813">Transport</keyword>
<feature type="transmembrane region" description="Helical" evidence="6">
    <location>
        <begin position="360"/>
        <end position="379"/>
    </location>
</feature>
<evidence type="ECO:0000256" key="1">
    <source>
        <dbReference type="ARBA" id="ARBA00004651"/>
    </source>
</evidence>
<feature type="domain" description="Major facilitator superfamily (MFS) profile" evidence="7">
    <location>
        <begin position="269"/>
        <end position="463"/>
    </location>
</feature>
<evidence type="ECO:0000256" key="4">
    <source>
        <dbReference type="ARBA" id="ARBA00022989"/>
    </source>
</evidence>
<reference evidence="9" key="1">
    <citation type="submission" date="2015-03" db="EMBL/GenBank/DDBJ databases">
        <title>Luteipulveratus halotolerans sp. nov., a novel actinobacterium (Dermacoccaceae) from Sarawak, Malaysia.</title>
        <authorList>
            <person name="Juboi H."/>
            <person name="Basik A."/>
            <person name="Shamsul S.S."/>
            <person name="Arnold P."/>
            <person name="Schmitt E.K."/>
            <person name="Sanglier J.-J."/>
            <person name="Yeo T."/>
        </authorList>
    </citation>
    <scope>NUCLEOTIDE SEQUENCE [LARGE SCALE GENOMIC DNA]</scope>
    <source>
        <strain evidence="9">C296001</strain>
    </source>
</reference>
<dbReference type="InterPro" id="IPR024671">
    <property type="entry name" value="Atg22-like"/>
</dbReference>
<evidence type="ECO:0000256" key="5">
    <source>
        <dbReference type="ARBA" id="ARBA00023136"/>
    </source>
</evidence>
<dbReference type="Gene3D" id="1.20.1250.20">
    <property type="entry name" value="MFS general substrate transporter like domains"/>
    <property type="match status" value="2"/>
</dbReference>
<evidence type="ECO:0000313" key="8">
    <source>
        <dbReference type="EMBL" id="KNX37093.1"/>
    </source>
</evidence>
<organism evidence="8 9">
    <name type="scientific">Luteipulveratus halotolerans</name>
    <dbReference type="NCBI Taxonomy" id="1631356"/>
    <lineage>
        <taxon>Bacteria</taxon>
        <taxon>Bacillati</taxon>
        <taxon>Actinomycetota</taxon>
        <taxon>Actinomycetes</taxon>
        <taxon>Micrococcales</taxon>
        <taxon>Dermacoccaceae</taxon>
        <taxon>Luteipulveratus</taxon>
    </lineage>
</organism>
<dbReference type="InterPro" id="IPR020846">
    <property type="entry name" value="MFS_dom"/>
</dbReference>
<dbReference type="OrthoDB" id="9768783at2"/>
<feature type="transmembrane region" description="Helical" evidence="6">
    <location>
        <begin position="306"/>
        <end position="324"/>
    </location>
</feature>
<dbReference type="Pfam" id="PF11700">
    <property type="entry name" value="ATG22"/>
    <property type="match status" value="1"/>
</dbReference>
<evidence type="ECO:0000313" key="9">
    <source>
        <dbReference type="Proteomes" id="UP000037397"/>
    </source>
</evidence>
<feature type="transmembrane region" description="Helical" evidence="6">
    <location>
        <begin position="81"/>
        <end position="101"/>
    </location>
</feature>
<keyword evidence="3 6" id="KW-0812">Transmembrane</keyword>
<feature type="transmembrane region" description="Helical" evidence="6">
    <location>
        <begin position="113"/>
        <end position="132"/>
    </location>
</feature>
<keyword evidence="9" id="KW-1185">Reference proteome</keyword>
<evidence type="ECO:0000256" key="6">
    <source>
        <dbReference type="SAM" id="Phobius"/>
    </source>
</evidence>
<comment type="caution">
    <text evidence="8">The sequence shown here is derived from an EMBL/GenBank/DDBJ whole genome shotgun (WGS) entry which is preliminary data.</text>
</comment>